<evidence type="ECO:0000313" key="2">
    <source>
        <dbReference type="Proteomes" id="UP001552299"/>
    </source>
</evidence>
<reference evidence="1 2" key="1">
    <citation type="journal article" date="2024" name="Plant Biotechnol. J.">
        <title>Dendrobium thyrsiflorum genome and its molecular insights into genes involved in important horticultural traits.</title>
        <authorList>
            <person name="Chen B."/>
            <person name="Wang J.Y."/>
            <person name="Zheng P.J."/>
            <person name="Li K.L."/>
            <person name="Liang Y.M."/>
            <person name="Chen X.F."/>
            <person name="Zhang C."/>
            <person name="Zhao X."/>
            <person name="He X."/>
            <person name="Zhang G.Q."/>
            <person name="Liu Z.J."/>
            <person name="Xu Q."/>
        </authorList>
    </citation>
    <scope>NUCLEOTIDE SEQUENCE [LARGE SCALE GENOMIC DNA]</scope>
    <source>
        <strain evidence="1">GZMU011</strain>
    </source>
</reference>
<name>A0ABD0UZT1_DENTH</name>
<evidence type="ECO:0000313" key="1">
    <source>
        <dbReference type="EMBL" id="KAL0918484.1"/>
    </source>
</evidence>
<comment type="caution">
    <text evidence="1">The sequence shown here is derived from an EMBL/GenBank/DDBJ whole genome shotgun (WGS) entry which is preliminary data.</text>
</comment>
<protein>
    <submittedName>
        <fullName evidence="1">Uncharacterized protein</fullName>
    </submittedName>
</protein>
<dbReference type="AlphaFoldDB" id="A0ABD0UZT1"/>
<dbReference type="EMBL" id="JANQDX010000009">
    <property type="protein sequence ID" value="KAL0918484.1"/>
    <property type="molecule type" value="Genomic_DNA"/>
</dbReference>
<sequence>MCQCCEGCLDDAIPVISIIIAANGYLDQVDAVHDGLVEALDYVAVTTGDFWGADPIGGYVGSWSHAGGGAAGLAKDVGIWDRRAGGDASDVGSMADVVDGGFLASTEKDLGADELVGAGEAGGQVATTAPLEGRGRQARVGEGRVVGSDAAVEDADDNAFALPGFLPEAVVLVEAEEGGCVGGV</sequence>
<dbReference type="Proteomes" id="UP001552299">
    <property type="component" value="Unassembled WGS sequence"/>
</dbReference>
<accession>A0ABD0UZT1</accession>
<organism evidence="1 2">
    <name type="scientific">Dendrobium thyrsiflorum</name>
    <name type="common">Pinecone-like raceme dendrobium</name>
    <name type="synonym">Orchid</name>
    <dbReference type="NCBI Taxonomy" id="117978"/>
    <lineage>
        <taxon>Eukaryota</taxon>
        <taxon>Viridiplantae</taxon>
        <taxon>Streptophyta</taxon>
        <taxon>Embryophyta</taxon>
        <taxon>Tracheophyta</taxon>
        <taxon>Spermatophyta</taxon>
        <taxon>Magnoliopsida</taxon>
        <taxon>Liliopsida</taxon>
        <taxon>Asparagales</taxon>
        <taxon>Orchidaceae</taxon>
        <taxon>Epidendroideae</taxon>
        <taxon>Malaxideae</taxon>
        <taxon>Dendrobiinae</taxon>
        <taxon>Dendrobium</taxon>
    </lineage>
</organism>
<gene>
    <name evidence="1" type="ORF">M5K25_010493</name>
</gene>
<keyword evidence="2" id="KW-1185">Reference proteome</keyword>
<proteinExistence type="predicted"/>